<dbReference type="RefSeq" id="WP_238287038.1">
    <property type="nucleotide sequence ID" value="NZ_BPQS01000008.1"/>
</dbReference>
<dbReference type="InterPro" id="IPR006686">
    <property type="entry name" value="MscS_channel_CS"/>
</dbReference>
<dbReference type="PANTHER" id="PTHR30347:SF1">
    <property type="entry name" value="MECHANOSENSITIVE CHANNEL MSCK"/>
    <property type="match status" value="1"/>
</dbReference>
<feature type="transmembrane region" description="Helical" evidence="8">
    <location>
        <begin position="583"/>
        <end position="605"/>
    </location>
</feature>
<keyword evidence="5 8" id="KW-1133">Transmembrane helix</keyword>
<keyword evidence="4 8" id="KW-0812">Transmembrane</keyword>
<evidence type="ECO:0000256" key="1">
    <source>
        <dbReference type="ARBA" id="ARBA00004651"/>
    </source>
</evidence>
<dbReference type="Gene3D" id="1.10.287.1260">
    <property type="match status" value="1"/>
</dbReference>
<feature type="domain" description="Mechanosensitive ion channel MscS" evidence="10">
    <location>
        <begin position="719"/>
        <end position="783"/>
    </location>
</feature>
<feature type="chain" id="PRO_5045880576" evidence="9">
    <location>
        <begin position="37"/>
        <end position="929"/>
    </location>
</feature>
<feature type="transmembrane region" description="Helical" evidence="8">
    <location>
        <begin position="377"/>
        <end position="398"/>
    </location>
</feature>
<evidence type="ECO:0000256" key="4">
    <source>
        <dbReference type="ARBA" id="ARBA00022692"/>
    </source>
</evidence>
<feature type="compositionally biased region" description="Low complexity" evidence="7">
    <location>
        <begin position="111"/>
        <end position="123"/>
    </location>
</feature>
<evidence type="ECO:0000256" key="2">
    <source>
        <dbReference type="ARBA" id="ARBA00008017"/>
    </source>
</evidence>
<feature type="compositionally biased region" description="Low complexity" evidence="7">
    <location>
        <begin position="34"/>
        <end position="50"/>
    </location>
</feature>
<comment type="similarity">
    <text evidence="2">Belongs to the MscS (TC 1.A.23) family.</text>
</comment>
<evidence type="ECO:0000256" key="7">
    <source>
        <dbReference type="SAM" id="MobiDB-lite"/>
    </source>
</evidence>
<feature type="compositionally biased region" description="Basic and acidic residues" evidence="7">
    <location>
        <begin position="64"/>
        <end position="110"/>
    </location>
</feature>
<dbReference type="SUPFAM" id="SSF50182">
    <property type="entry name" value="Sm-like ribonucleoproteins"/>
    <property type="match status" value="1"/>
</dbReference>
<feature type="transmembrane region" description="Helical" evidence="8">
    <location>
        <begin position="299"/>
        <end position="319"/>
    </location>
</feature>
<evidence type="ECO:0000256" key="8">
    <source>
        <dbReference type="SAM" id="Phobius"/>
    </source>
</evidence>
<dbReference type="InterPro" id="IPR010920">
    <property type="entry name" value="LSM_dom_sf"/>
</dbReference>
<dbReference type="InterPro" id="IPR011014">
    <property type="entry name" value="MscS_channel_TM-2"/>
</dbReference>
<dbReference type="InterPro" id="IPR052702">
    <property type="entry name" value="MscS-like_channel"/>
</dbReference>
<dbReference type="PANTHER" id="PTHR30347">
    <property type="entry name" value="POTASSIUM CHANNEL RELATED"/>
    <property type="match status" value="1"/>
</dbReference>
<dbReference type="Gene3D" id="3.30.70.100">
    <property type="match status" value="1"/>
</dbReference>
<keyword evidence="3" id="KW-1003">Cell membrane</keyword>
<dbReference type="Pfam" id="PF00924">
    <property type="entry name" value="MS_channel_2nd"/>
    <property type="match status" value="1"/>
</dbReference>
<dbReference type="SUPFAM" id="SSF82689">
    <property type="entry name" value="Mechanosensitive channel protein MscS (YggB), C-terminal domain"/>
    <property type="match status" value="1"/>
</dbReference>
<dbReference type="InterPro" id="IPR006685">
    <property type="entry name" value="MscS_channel_2nd"/>
</dbReference>
<comment type="subcellular location">
    <subcellularLocation>
        <location evidence="1">Cell membrane</location>
        <topology evidence="1">Multi-pass membrane protein</topology>
    </subcellularLocation>
</comment>
<feature type="transmembrane region" description="Helical" evidence="8">
    <location>
        <begin position="677"/>
        <end position="696"/>
    </location>
</feature>
<evidence type="ECO:0000259" key="12">
    <source>
        <dbReference type="Pfam" id="PF21082"/>
    </source>
</evidence>
<evidence type="ECO:0000256" key="5">
    <source>
        <dbReference type="ARBA" id="ARBA00022989"/>
    </source>
</evidence>
<feature type="transmembrane region" description="Helical" evidence="8">
    <location>
        <begin position="504"/>
        <end position="527"/>
    </location>
</feature>
<evidence type="ECO:0000313" key="13">
    <source>
        <dbReference type="EMBL" id="MDN3572041.1"/>
    </source>
</evidence>
<evidence type="ECO:0000256" key="3">
    <source>
        <dbReference type="ARBA" id="ARBA00022475"/>
    </source>
</evidence>
<proteinExistence type="inferred from homology"/>
<feature type="transmembrane region" description="Helical" evidence="8">
    <location>
        <begin position="340"/>
        <end position="365"/>
    </location>
</feature>
<dbReference type="Pfam" id="PF21082">
    <property type="entry name" value="MS_channel_3rd"/>
    <property type="match status" value="1"/>
</dbReference>
<reference evidence="14" key="1">
    <citation type="journal article" date="2019" name="Int. J. Syst. Evol. Microbiol.">
        <title>The Global Catalogue of Microorganisms (GCM) 10K type strain sequencing project: providing services to taxonomists for standard genome sequencing and annotation.</title>
        <authorList>
            <consortium name="The Broad Institute Genomics Platform"/>
            <consortium name="The Broad Institute Genome Sequencing Center for Infectious Disease"/>
            <person name="Wu L."/>
            <person name="Ma J."/>
        </authorList>
    </citation>
    <scope>NUCLEOTIDE SEQUENCE [LARGE SCALE GENOMIC DNA]</scope>
    <source>
        <strain evidence="14">CECT 7806</strain>
    </source>
</reference>
<dbReference type="InterPro" id="IPR023408">
    <property type="entry name" value="MscS_beta-dom_sf"/>
</dbReference>
<keyword evidence="9" id="KW-0732">Signal</keyword>
<feature type="region of interest" description="Disordered" evidence="7">
    <location>
        <begin position="905"/>
        <end position="929"/>
    </location>
</feature>
<gene>
    <name evidence="13" type="ORF">QWZ18_15560</name>
</gene>
<feature type="signal peptide" evidence="9">
    <location>
        <begin position="1"/>
        <end position="36"/>
    </location>
</feature>
<feature type="transmembrane region" description="Helical" evidence="8">
    <location>
        <begin position="533"/>
        <end position="553"/>
    </location>
</feature>
<comment type="caution">
    <text evidence="13">The sequence shown here is derived from an EMBL/GenBank/DDBJ whole genome shotgun (WGS) entry which is preliminary data.</text>
</comment>
<dbReference type="Proteomes" id="UP001244297">
    <property type="component" value="Unassembled WGS sequence"/>
</dbReference>
<protein>
    <submittedName>
        <fullName evidence="13">DUF3772 domain-containing protein</fullName>
    </submittedName>
</protein>
<feature type="domain" description="Mechanosensitive ion channel MscS C-terminal" evidence="12">
    <location>
        <begin position="792"/>
        <end position="866"/>
    </location>
</feature>
<dbReference type="Gene3D" id="2.30.30.60">
    <property type="match status" value="1"/>
</dbReference>
<feature type="transmembrane region" description="Helical" evidence="8">
    <location>
        <begin position="625"/>
        <end position="648"/>
    </location>
</feature>
<keyword evidence="6 8" id="KW-0472">Membrane</keyword>
<dbReference type="EMBL" id="JAUFPT010000054">
    <property type="protein sequence ID" value="MDN3572041.1"/>
    <property type="molecule type" value="Genomic_DNA"/>
</dbReference>
<evidence type="ECO:0000259" key="10">
    <source>
        <dbReference type="Pfam" id="PF00924"/>
    </source>
</evidence>
<dbReference type="Pfam" id="PF12607">
    <property type="entry name" value="DUF3772"/>
    <property type="match status" value="1"/>
</dbReference>
<evidence type="ECO:0000256" key="6">
    <source>
        <dbReference type="ARBA" id="ARBA00023136"/>
    </source>
</evidence>
<evidence type="ECO:0000259" key="11">
    <source>
        <dbReference type="Pfam" id="PF12607"/>
    </source>
</evidence>
<dbReference type="InterPro" id="IPR049278">
    <property type="entry name" value="MS_channel_C"/>
</dbReference>
<evidence type="ECO:0000256" key="9">
    <source>
        <dbReference type="SAM" id="SignalP"/>
    </source>
</evidence>
<dbReference type="SUPFAM" id="SSF82861">
    <property type="entry name" value="Mechanosensitive channel protein MscS (YggB), transmembrane region"/>
    <property type="match status" value="1"/>
</dbReference>
<name>A0ABT8ARI4_9HYPH</name>
<sequence length="929" mass="98164">MTRPPARICPRPSLILPVLAALVLGAPAAAPVPALAQAQPQAQTQSPAQSHDQSDVQAPTGRPADTKPADAKSVDAKSVEAKSAEAKSAEAKSAEAKSAEAKPAEAKPAEAKPANAKPAPAQAEVPEQFKAVRAKLEAAKAELDAREKQLGHTDLTVADLTAIRDSAVTETDEIRSLVTRLDAPLEAARERLTQLGPKPKDTQESADVAEQRVEREAAVTRIDETQRLARSLVVQGDQIVDRVSNRRRESFTRDLFQRSQPLVGPGLWTKVMGDVPRDTRALQSAVSDIGLLFSRNGSIGNLLILGLAFGISIALYFGRRNIAPRGARRDAAKTDPSRRAMMLAAWRVILLGTVPAVAGSYAVYYALDATNLLPSRLLPVAAAILGGLAFIAFVEALCDGLLSTEKPAWRPAPVSDAAATRLTRLAVGIATVITVVKSVEALNSGISAALPISIATRGLGAVATALILAVGLHRFADTEQEEEACFGPYVPTKTTTGVGGPARLLGWAAVALIGLGALVGYVAFAAFLIDQLIWDASVLVLLYLLVQSVDIFVGRALSDETRLATTLQANTGLRKRSLNQISVLATGATRLVLFLAAAVLVLAPWGLDSTDIVSSVRQAFFGFKVGDVTISLSSIALGIGILVLGVFITRGVQRWLENTYLPATDLDAGLRNSITTVAGYCGFLIALALAFSYLGLSLEKLTIVAGALSVGIGFGLQSIVNNFVSGLLLLWERPIRVGDQVVIGDSEGIVKRISVRSTEIQTFDRSAVIVPNSNLISGVVKNRVRGDRTGRVSITVSVLRNQDPVRAAEMITACAQNHSDILKEPPPRVVFKKIGDPFLEFELLVWIVDVSLGQKVVTDLNFSVFATLSGAGFIPPLGPGSSIVTVQGLDTMQSAMGEIASRFIQPAPAPEGGESARPQRDRGLRSAGA</sequence>
<dbReference type="PROSITE" id="PS01246">
    <property type="entry name" value="UPF0003"/>
    <property type="match status" value="1"/>
</dbReference>
<dbReference type="InterPro" id="IPR011066">
    <property type="entry name" value="MscS_channel_C_sf"/>
</dbReference>
<accession>A0ABT8ARI4</accession>
<dbReference type="InterPro" id="IPR022249">
    <property type="entry name" value="DUF3772"/>
</dbReference>
<organism evidence="13 14">
    <name type="scientific">Methylobacterium longum</name>
    <dbReference type="NCBI Taxonomy" id="767694"/>
    <lineage>
        <taxon>Bacteria</taxon>
        <taxon>Pseudomonadati</taxon>
        <taxon>Pseudomonadota</taxon>
        <taxon>Alphaproteobacteria</taxon>
        <taxon>Hyphomicrobiales</taxon>
        <taxon>Methylobacteriaceae</taxon>
        <taxon>Methylobacterium</taxon>
    </lineage>
</organism>
<feature type="transmembrane region" description="Helical" evidence="8">
    <location>
        <begin position="702"/>
        <end position="731"/>
    </location>
</feature>
<keyword evidence="14" id="KW-1185">Reference proteome</keyword>
<feature type="domain" description="DUF3772" evidence="11">
    <location>
        <begin position="227"/>
        <end position="287"/>
    </location>
</feature>
<feature type="compositionally biased region" description="Basic and acidic residues" evidence="7">
    <location>
        <begin position="917"/>
        <end position="929"/>
    </location>
</feature>
<feature type="region of interest" description="Disordered" evidence="7">
    <location>
        <begin position="34"/>
        <end position="123"/>
    </location>
</feature>
<evidence type="ECO:0000313" key="14">
    <source>
        <dbReference type="Proteomes" id="UP001244297"/>
    </source>
</evidence>